<protein>
    <submittedName>
        <fullName evidence="1">Winged helix DNA-binding domain-containing protein</fullName>
    </submittedName>
</protein>
<dbReference type="PANTHER" id="PTHR38479:SF2">
    <property type="entry name" value="WINGED HELIX DNA-BINDING DOMAIN-CONTAINING PROTEIN"/>
    <property type="match status" value="1"/>
</dbReference>
<sequence length="341" mass="37469">MRLSARRLNRTLLARQHLLQRTPHDPAAVVHHLGGLQAQETLPPYLSLAARIEDFDPYAVTAGLEDASLVRLGTLRGTLHLHTADDALVLRPWLQPSLERQLARRVGVPMTEVWAAAEEVLADGPVEQRDLTEQLAARLGAPAADLGVVARTTMPLVQLPPRGTWRGSGGIVLEHLERWTGHPLEGVSAEEAVRRYLRAFGPATAADVSVWSGVTGLRPVMTRMDDLVRHEDELGATLFDVPDGVLAEGDEHAPVRLLGTYDELWLAHAQRDRVTTTGSRGNWQGANGAVAHTVFVDGWLNGLWRVVDGRVSVVQLFRDLTPPERDELEEETARVDALLAR</sequence>
<name>A0A6L7F352_9ACTN</name>
<dbReference type="Proteomes" id="UP000473325">
    <property type="component" value="Unassembled WGS sequence"/>
</dbReference>
<keyword evidence="2" id="KW-1185">Reference proteome</keyword>
<evidence type="ECO:0000313" key="2">
    <source>
        <dbReference type="Proteomes" id="UP000473325"/>
    </source>
</evidence>
<dbReference type="AlphaFoldDB" id="A0A6L7F352"/>
<reference evidence="1 2" key="1">
    <citation type="submission" date="2019-12" db="EMBL/GenBank/DDBJ databases">
        <authorList>
            <person name="Kun Z."/>
        </authorList>
    </citation>
    <scope>NUCLEOTIDE SEQUENCE [LARGE SCALE GENOMIC DNA]</scope>
    <source>
        <strain evidence="1 2">YIM 123512</strain>
    </source>
</reference>
<keyword evidence="1" id="KW-0238">DNA-binding</keyword>
<dbReference type="InterPro" id="IPR009351">
    <property type="entry name" value="AlkZ-like"/>
</dbReference>
<dbReference type="RefSeq" id="WP_160879002.1">
    <property type="nucleotide sequence ID" value="NZ_WUEK01000010.1"/>
</dbReference>
<evidence type="ECO:0000313" key="1">
    <source>
        <dbReference type="EMBL" id="MXG91074.1"/>
    </source>
</evidence>
<accession>A0A6L7F352</accession>
<proteinExistence type="predicted"/>
<dbReference type="PANTHER" id="PTHR38479">
    <property type="entry name" value="LMO0824 PROTEIN"/>
    <property type="match status" value="1"/>
</dbReference>
<comment type="caution">
    <text evidence="1">The sequence shown here is derived from an EMBL/GenBank/DDBJ whole genome shotgun (WGS) entry which is preliminary data.</text>
</comment>
<dbReference type="EMBL" id="WUEK01000010">
    <property type="protein sequence ID" value="MXG91074.1"/>
    <property type="molecule type" value="Genomic_DNA"/>
</dbReference>
<gene>
    <name evidence="1" type="ORF">GRQ65_16115</name>
</gene>
<dbReference type="GO" id="GO:0003677">
    <property type="term" value="F:DNA binding"/>
    <property type="evidence" value="ECO:0007669"/>
    <property type="project" value="UniProtKB-KW"/>
</dbReference>
<organism evidence="1 2">
    <name type="scientific">Nocardioides flavescens</name>
    <dbReference type="NCBI Taxonomy" id="2691959"/>
    <lineage>
        <taxon>Bacteria</taxon>
        <taxon>Bacillati</taxon>
        <taxon>Actinomycetota</taxon>
        <taxon>Actinomycetes</taxon>
        <taxon>Propionibacteriales</taxon>
        <taxon>Nocardioidaceae</taxon>
        <taxon>Nocardioides</taxon>
    </lineage>
</organism>
<dbReference type="Pfam" id="PF06224">
    <property type="entry name" value="AlkZ-like"/>
    <property type="match status" value="1"/>
</dbReference>